<feature type="transmembrane region" description="Helical" evidence="1">
    <location>
        <begin position="134"/>
        <end position="152"/>
    </location>
</feature>
<accession>A0AAW1YL99</accession>
<reference evidence="2 3" key="1">
    <citation type="journal article" date="2023" name="G3 (Bethesda)">
        <title>A chromosome-length genome assembly and annotation of blackberry (Rubus argutus, cv. 'Hillquist').</title>
        <authorList>
            <person name="Bruna T."/>
            <person name="Aryal R."/>
            <person name="Dudchenko O."/>
            <person name="Sargent D.J."/>
            <person name="Mead D."/>
            <person name="Buti M."/>
            <person name="Cavallini A."/>
            <person name="Hytonen T."/>
            <person name="Andres J."/>
            <person name="Pham M."/>
            <person name="Weisz D."/>
            <person name="Mascagni F."/>
            <person name="Usai G."/>
            <person name="Natali L."/>
            <person name="Bassil N."/>
            <person name="Fernandez G.E."/>
            <person name="Lomsadze A."/>
            <person name="Armour M."/>
            <person name="Olukolu B."/>
            <person name="Poorten T."/>
            <person name="Britton C."/>
            <person name="Davik J."/>
            <person name="Ashrafi H."/>
            <person name="Aiden E.L."/>
            <person name="Borodovsky M."/>
            <person name="Worthington M."/>
        </authorList>
    </citation>
    <scope>NUCLEOTIDE SEQUENCE [LARGE SCALE GENOMIC DNA]</scope>
    <source>
        <strain evidence="2">PI 553951</strain>
    </source>
</reference>
<evidence type="ECO:0000313" key="2">
    <source>
        <dbReference type="EMBL" id="KAK9949452.1"/>
    </source>
</evidence>
<protein>
    <submittedName>
        <fullName evidence="2">Uncharacterized protein</fullName>
    </submittedName>
</protein>
<organism evidence="2 3">
    <name type="scientific">Rubus argutus</name>
    <name type="common">Southern blackberry</name>
    <dbReference type="NCBI Taxonomy" id="59490"/>
    <lineage>
        <taxon>Eukaryota</taxon>
        <taxon>Viridiplantae</taxon>
        <taxon>Streptophyta</taxon>
        <taxon>Embryophyta</taxon>
        <taxon>Tracheophyta</taxon>
        <taxon>Spermatophyta</taxon>
        <taxon>Magnoliopsida</taxon>
        <taxon>eudicotyledons</taxon>
        <taxon>Gunneridae</taxon>
        <taxon>Pentapetalae</taxon>
        <taxon>rosids</taxon>
        <taxon>fabids</taxon>
        <taxon>Rosales</taxon>
        <taxon>Rosaceae</taxon>
        <taxon>Rosoideae</taxon>
        <taxon>Rosoideae incertae sedis</taxon>
        <taxon>Rubus</taxon>
    </lineage>
</organism>
<sequence length="227" mass="25899">MSVVTGRAVTTFQSFSVLLSSLIKIHLLRPWLSHFLVIPSCPRRIIFFQKFSSSLSFFKSIAFPANRPICILYYSPVNKFNKKKYSTGFQTSHKSRSCFPSKTLAGVPAAEEIEPSSRHIHSHHLFRHETKSHLAFLLCLISLAYGDVSAQQSPGSLQNNGYAYLENFNSSMAMVIVFLVCAFFLVGFFHLHSPLCRDAHRQRRRVPRAQQQRRLEFPPVVKALTRP</sequence>
<evidence type="ECO:0000313" key="3">
    <source>
        <dbReference type="Proteomes" id="UP001457282"/>
    </source>
</evidence>
<dbReference type="EMBL" id="JBEDUW010000001">
    <property type="protein sequence ID" value="KAK9949452.1"/>
    <property type="molecule type" value="Genomic_DNA"/>
</dbReference>
<dbReference type="Proteomes" id="UP001457282">
    <property type="component" value="Unassembled WGS sequence"/>
</dbReference>
<keyword evidence="1" id="KW-1133">Transmembrane helix</keyword>
<proteinExistence type="predicted"/>
<comment type="caution">
    <text evidence="2">The sequence shown here is derived from an EMBL/GenBank/DDBJ whole genome shotgun (WGS) entry which is preliminary data.</text>
</comment>
<evidence type="ECO:0000256" key="1">
    <source>
        <dbReference type="SAM" id="Phobius"/>
    </source>
</evidence>
<keyword evidence="1" id="KW-0472">Membrane</keyword>
<keyword evidence="1" id="KW-0812">Transmembrane</keyword>
<gene>
    <name evidence="2" type="ORF">M0R45_004971</name>
</gene>
<name>A0AAW1YL99_RUBAR</name>
<feature type="transmembrane region" description="Helical" evidence="1">
    <location>
        <begin position="172"/>
        <end position="195"/>
    </location>
</feature>
<keyword evidence="3" id="KW-1185">Reference proteome</keyword>
<dbReference type="AlphaFoldDB" id="A0AAW1YL99"/>